<organism evidence="2 3">
    <name type="scientific">Nocardia cyriacigeorgica</name>
    <dbReference type="NCBI Taxonomy" id="135487"/>
    <lineage>
        <taxon>Bacteria</taxon>
        <taxon>Bacillati</taxon>
        <taxon>Actinomycetota</taxon>
        <taxon>Actinomycetes</taxon>
        <taxon>Mycobacteriales</taxon>
        <taxon>Nocardiaceae</taxon>
        <taxon>Nocardia</taxon>
    </lineage>
</organism>
<dbReference type="EMBL" id="JAAGUZ010000077">
    <property type="protein sequence ID" value="NEW47263.1"/>
    <property type="molecule type" value="Genomic_DNA"/>
</dbReference>
<accession>A0A6P1DF92</accession>
<dbReference type="AlphaFoldDB" id="A0A6P1DF92"/>
<evidence type="ECO:0000256" key="1">
    <source>
        <dbReference type="SAM" id="Phobius"/>
    </source>
</evidence>
<dbReference type="RefSeq" id="WP_163829990.1">
    <property type="nucleotide sequence ID" value="NZ_JAAGUZ010000077.1"/>
</dbReference>
<keyword evidence="1" id="KW-1133">Transmembrane helix</keyword>
<gene>
    <name evidence="2" type="ORF">GV789_22865</name>
</gene>
<feature type="transmembrane region" description="Helical" evidence="1">
    <location>
        <begin position="76"/>
        <end position="97"/>
    </location>
</feature>
<keyword evidence="1" id="KW-0812">Transmembrane</keyword>
<sequence length="104" mass="11856">MSGSIAMLGPTDVRPQPRWMTLAAVTTFATFFAAGSWFLAWCWAWTETTGDRCRNRRHGFLHRCQIRSHRASIYDLWGLMCMGIGVILAIPMVRLVIDGWELPI</sequence>
<feature type="transmembrane region" description="Helical" evidence="1">
    <location>
        <begin position="20"/>
        <end position="46"/>
    </location>
</feature>
<protein>
    <submittedName>
        <fullName evidence="2">Uncharacterized protein</fullName>
    </submittedName>
</protein>
<comment type="caution">
    <text evidence="2">The sequence shown here is derived from an EMBL/GenBank/DDBJ whole genome shotgun (WGS) entry which is preliminary data.</text>
</comment>
<name>A0A6P1DF92_9NOCA</name>
<keyword evidence="1" id="KW-0472">Membrane</keyword>
<evidence type="ECO:0000313" key="2">
    <source>
        <dbReference type="EMBL" id="NEW47263.1"/>
    </source>
</evidence>
<proteinExistence type="predicted"/>
<dbReference type="Proteomes" id="UP000468928">
    <property type="component" value="Unassembled WGS sequence"/>
</dbReference>
<evidence type="ECO:0000313" key="3">
    <source>
        <dbReference type="Proteomes" id="UP000468928"/>
    </source>
</evidence>
<reference evidence="2 3" key="1">
    <citation type="submission" date="2020-01" db="EMBL/GenBank/DDBJ databases">
        <title>Genetics and antimicrobial susceptibilities of Nocardia species isolated from the soil; a comparison with species isolated from humans.</title>
        <authorList>
            <person name="Carrasco G."/>
            <person name="Monzon S."/>
            <person name="Sansegundo M."/>
            <person name="Garcia E."/>
            <person name="Garrido N."/>
            <person name="Medina M.J."/>
            <person name="Villalon P."/>
            <person name="Ramirez-Arocha A.C."/>
            <person name="Jimenez P."/>
            <person name="Cuesta I."/>
            <person name="Valdezate S."/>
        </authorList>
    </citation>
    <scope>NUCLEOTIDE SEQUENCE [LARGE SCALE GENOMIC DNA]</scope>
    <source>
        <strain evidence="2 3">CNM20110639</strain>
    </source>
</reference>